<feature type="transmembrane region" description="Helical" evidence="1">
    <location>
        <begin position="52"/>
        <end position="76"/>
    </location>
</feature>
<evidence type="ECO:0000313" key="2">
    <source>
        <dbReference type="EMBL" id="MCL6274469.1"/>
    </source>
</evidence>
<dbReference type="EMBL" id="JAMFMA010000002">
    <property type="protein sequence ID" value="MCL6274469.1"/>
    <property type="molecule type" value="Genomic_DNA"/>
</dbReference>
<comment type="caution">
    <text evidence="2">The sequence shown here is derived from an EMBL/GenBank/DDBJ whole genome shotgun (WGS) entry which is preliminary data.</text>
</comment>
<dbReference type="Proteomes" id="UP001203607">
    <property type="component" value="Unassembled WGS sequence"/>
</dbReference>
<sequence length="140" mass="16831">MEPKERYYERKVEKYVKKGFKIFFAFIIFCVLVLLAGYVFMHLWNWLMPEIFGLITIGYWQALGLILLAKFIFGFGNHSSKGSKHRSKKRHKGERYCRTKSGYSKWHHYDQFWNEEGEAAYNAYVERIKNEKSNDPEKEN</sequence>
<evidence type="ECO:0000313" key="3">
    <source>
        <dbReference type="Proteomes" id="UP001203607"/>
    </source>
</evidence>
<reference evidence="2 3" key="1">
    <citation type="submission" date="2022-05" db="EMBL/GenBank/DDBJ databases">
        <authorList>
            <person name="Park J.-S."/>
        </authorList>
    </citation>
    <scope>NUCLEOTIDE SEQUENCE [LARGE SCALE GENOMIC DNA]</scope>
    <source>
        <strain evidence="2 3">2012CJ35-5</strain>
    </source>
</reference>
<organism evidence="2 3">
    <name type="scientific">Flagellimonas spongiicola</name>
    <dbReference type="NCBI Taxonomy" id="2942208"/>
    <lineage>
        <taxon>Bacteria</taxon>
        <taxon>Pseudomonadati</taxon>
        <taxon>Bacteroidota</taxon>
        <taxon>Flavobacteriia</taxon>
        <taxon>Flavobacteriales</taxon>
        <taxon>Flavobacteriaceae</taxon>
        <taxon>Flagellimonas</taxon>
    </lineage>
</organism>
<evidence type="ECO:0000256" key="1">
    <source>
        <dbReference type="SAM" id="Phobius"/>
    </source>
</evidence>
<name>A0ABT0PSV0_9FLAO</name>
<accession>A0ABT0PSV0</accession>
<proteinExistence type="predicted"/>
<keyword evidence="3" id="KW-1185">Reference proteome</keyword>
<keyword evidence="1" id="KW-0472">Membrane</keyword>
<gene>
    <name evidence="2" type="ORF">M3P19_10630</name>
</gene>
<protein>
    <submittedName>
        <fullName evidence="2">Uncharacterized protein</fullName>
    </submittedName>
</protein>
<keyword evidence="1" id="KW-0812">Transmembrane</keyword>
<dbReference type="RefSeq" id="WP_249657648.1">
    <property type="nucleotide sequence ID" value="NZ_JAMFMA010000002.1"/>
</dbReference>
<keyword evidence="1" id="KW-1133">Transmembrane helix</keyword>
<feature type="transmembrane region" description="Helical" evidence="1">
    <location>
        <begin position="20"/>
        <end position="40"/>
    </location>
</feature>